<dbReference type="SUPFAM" id="SSF53756">
    <property type="entry name" value="UDP-Glycosyltransferase/glycogen phosphorylase"/>
    <property type="match status" value="1"/>
</dbReference>
<keyword evidence="2 4" id="KW-0328">Glycosyltransferase</keyword>
<evidence type="ECO:0000313" key="6">
    <source>
        <dbReference type="EMBL" id="TRY61175.1"/>
    </source>
</evidence>
<evidence type="ECO:0000256" key="2">
    <source>
        <dbReference type="ARBA" id="ARBA00022676"/>
    </source>
</evidence>
<dbReference type="PROSITE" id="PS00375">
    <property type="entry name" value="UDPGT"/>
    <property type="match status" value="1"/>
</dbReference>
<dbReference type="Gene3D" id="3.40.50.2000">
    <property type="entry name" value="Glycogen Phosphorylase B"/>
    <property type="match status" value="1"/>
</dbReference>
<proteinExistence type="inferred from homology"/>
<dbReference type="CDD" id="cd03784">
    <property type="entry name" value="GT1_Gtf-like"/>
    <property type="match status" value="1"/>
</dbReference>
<evidence type="ECO:0000256" key="4">
    <source>
        <dbReference type="RuleBase" id="RU003718"/>
    </source>
</evidence>
<dbReference type="GO" id="GO:0016020">
    <property type="term" value="C:membrane"/>
    <property type="evidence" value="ECO:0007669"/>
    <property type="project" value="UniProtKB-SubCell"/>
</dbReference>
<feature type="transmembrane region" description="Helical" evidence="5">
    <location>
        <begin position="421"/>
        <end position="442"/>
    </location>
</feature>
<evidence type="ECO:0000256" key="3">
    <source>
        <dbReference type="ARBA" id="ARBA00022679"/>
    </source>
</evidence>
<comment type="caution">
    <text evidence="6">The sequence shown here is derived from an EMBL/GenBank/DDBJ whole genome shotgun (WGS) entry which is preliminary data.</text>
</comment>
<comment type="subcellular location">
    <subcellularLocation>
        <location evidence="5">Membrane</location>
        <topology evidence="5">Single-pass membrane protein</topology>
    </subcellularLocation>
</comment>
<dbReference type="Proteomes" id="UP000318571">
    <property type="component" value="Chromosome 8"/>
</dbReference>
<dbReference type="InterPro" id="IPR050271">
    <property type="entry name" value="UDP-glycosyltransferase"/>
</dbReference>
<organism evidence="6 7">
    <name type="scientific">Tigriopus californicus</name>
    <name type="common">Marine copepod</name>
    <dbReference type="NCBI Taxonomy" id="6832"/>
    <lineage>
        <taxon>Eukaryota</taxon>
        <taxon>Metazoa</taxon>
        <taxon>Ecdysozoa</taxon>
        <taxon>Arthropoda</taxon>
        <taxon>Crustacea</taxon>
        <taxon>Multicrustacea</taxon>
        <taxon>Hexanauplia</taxon>
        <taxon>Copepoda</taxon>
        <taxon>Harpacticoida</taxon>
        <taxon>Harpacticidae</taxon>
        <taxon>Tigriopus</taxon>
    </lineage>
</organism>
<dbReference type="OMA" id="PNTIDIG"/>
<gene>
    <name evidence="6" type="ORF">TCAL_08398</name>
</gene>
<evidence type="ECO:0000313" key="7">
    <source>
        <dbReference type="Proteomes" id="UP000318571"/>
    </source>
</evidence>
<dbReference type="EC" id="2.4.1.17" evidence="5"/>
<accession>A0A553N6W2</accession>
<evidence type="ECO:0000256" key="1">
    <source>
        <dbReference type="ARBA" id="ARBA00009995"/>
    </source>
</evidence>
<protein>
    <recommendedName>
        <fullName evidence="5">UDP-glucuronosyltransferase</fullName>
        <ecNumber evidence="5">2.4.1.17</ecNumber>
    </recommendedName>
</protein>
<dbReference type="InterPro" id="IPR035595">
    <property type="entry name" value="UDP_glycos_trans_CS"/>
</dbReference>
<name>A0A553N6W2_TIGCA</name>
<dbReference type="FunFam" id="3.40.50.2000:FF:000021">
    <property type="entry name" value="UDP-glucuronosyltransferase"/>
    <property type="match status" value="1"/>
</dbReference>
<keyword evidence="3 4" id="KW-0808">Transferase</keyword>
<dbReference type="PANTHER" id="PTHR48043:SF145">
    <property type="entry name" value="FI06409P-RELATED"/>
    <property type="match status" value="1"/>
</dbReference>
<comment type="catalytic activity">
    <reaction evidence="5">
        <text>glucuronate acceptor + UDP-alpha-D-glucuronate = acceptor beta-D-glucuronoside + UDP + H(+)</text>
        <dbReference type="Rhea" id="RHEA:21032"/>
        <dbReference type="ChEBI" id="CHEBI:15378"/>
        <dbReference type="ChEBI" id="CHEBI:58052"/>
        <dbReference type="ChEBI" id="CHEBI:58223"/>
        <dbReference type="ChEBI" id="CHEBI:132367"/>
        <dbReference type="ChEBI" id="CHEBI:132368"/>
        <dbReference type="EC" id="2.4.1.17"/>
    </reaction>
</comment>
<keyword evidence="7" id="KW-1185">Reference proteome</keyword>
<evidence type="ECO:0000256" key="5">
    <source>
        <dbReference type="RuleBase" id="RU362059"/>
    </source>
</evidence>
<reference evidence="6 7" key="1">
    <citation type="journal article" date="2018" name="Nat. Ecol. Evol.">
        <title>Genomic signatures of mitonuclear coevolution across populations of Tigriopus californicus.</title>
        <authorList>
            <person name="Barreto F.S."/>
            <person name="Watson E.T."/>
            <person name="Lima T.G."/>
            <person name="Willett C.S."/>
            <person name="Edmands S."/>
            <person name="Li W."/>
            <person name="Burton R.S."/>
        </authorList>
    </citation>
    <scope>NUCLEOTIDE SEQUENCE [LARGE SCALE GENOMIC DNA]</scope>
    <source>
        <strain evidence="6 7">San Diego</strain>
    </source>
</reference>
<dbReference type="PANTHER" id="PTHR48043">
    <property type="entry name" value="EG:EG0003.4 PROTEIN-RELATED"/>
    <property type="match status" value="1"/>
</dbReference>
<dbReference type="STRING" id="6832.A0A553N6W2"/>
<keyword evidence="5" id="KW-1133">Transmembrane helix</keyword>
<dbReference type="EMBL" id="VCGU01000459">
    <property type="protein sequence ID" value="TRY61175.1"/>
    <property type="molecule type" value="Genomic_DNA"/>
</dbReference>
<keyword evidence="5" id="KW-0812">Transmembrane</keyword>
<dbReference type="Pfam" id="PF00201">
    <property type="entry name" value="UDPGT"/>
    <property type="match status" value="1"/>
</dbReference>
<dbReference type="InterPro" id="IPR002213">
    <property type="entry name" value="UDP_glucos_trans"/>
</dbReference>
<dbReference type="AlphaFoldDB" id="A0A553N6W2"/>
<comment type="similarity">
    <text evidence="1 4">Belongs to the UDP-glycosyltransferase family.</text>
</comment>
<dbReference type="GO" id="GO:0015020">
    <property type="term" value="F:glucuronosyltransferase activity"/>
    <property type="evidence" value="ECO:0007669"/>
    <property type="project" value="UniProtKB-EC"/>
</dbReference>
<sequence>MYFPISTPSHKNVFRPLAEALAEQGHQVTVVTSIPDLHVKDNVTEIHVKLSRDLLYEMGQHPEIRTLLLDPNTKFDLTFVFPLFNEVGYFLAKRFRSPLVLYMPAVANSLLTTSLGYFDNPTFATTSTYEMAQSETPGLFHRLIAIIIHLGYHHMKQWAFVNTQESLLKDLNISHGTDLLQLESEASFGMYFSHFAFDSIRPTLPNTIDIGLIHCVESKNLSTELSDWLNGEDFIFVSFGSWISTDHLTLDSQSILWETLQTLPVKVVLKVGKNSDRLRSNDRILTGTWFPQQDLLGHPSCRLFISQGGMMSLQESVFHGVPILIIPFFGDQFANAQRAARQGYGRKLEIQDLSHESLRESIMDILQNGSYRDQTQQVRSLLIDDISTPLEKAVFWSEYLIRHQGAMHLNFPGKHVGCLQFFHLDIWLTMGLVISLLCYLLWKMSSWCLRKFL</sequence>
<keyword evidence="5" id="KW-0472">Membrane</keyword>